<dbReference type="Proteomes" id="UP001056778">
    <property type="component" value="Chromosome 9"/>
</dbReference>
<comment type="caution">
    <text evidence="1">The sequence shown here is derived from an EMBL/GenBank/DDBJ whole genome shotgun (WGS) entry which is preliminary data.</text>
</comment>
<sequence length="234" mass="26286">MDDPYLVELNVCSFKGVQTEAVYTCFKNELCCDEGCCPKASFNIFRVWYFWITVIGLLFILSGGCKFCRFENRRRQLSAAARRSRNSARFRGNSAVAVSPFAHRSLEMYFGNHRSNELDELINLRQLLVQHEACNVAIDRYVACQNARARDAGNAIEPPSYNSLQLKTTQFNTCDPPPNYSTVCRNFRGISELDGLNIGGSLPQPVEHPRTELSSVHAPVSGGSGEHPQRNENQ</sequence>
<evidence type="ECO:0000313" key="2">
    <source>
        <dbReference type="Proteomes" id="UP001056778"/>
    </source>
</evidence>
<protein>
    <submittedName>
        <fullName evidence="1">Uncharacterized protein</fullName>
    </submittedName>
</protein>
<organism evidence="1 2">
    <name type="scientific">Holotrichia oblita</name>
    <name type="common">Chafer beetle</name>
    <dbReference type="NCBI Taxonomy" id="644536"/>
    <lineage>
        <taxon>Eukaryota</taxon>
        <taxon>Metazoa</taxon>
        <taxon>Ecdysozoa</taxon>
        <taxon>Arthropoda</taxon>
        <taxon>Hexapoda</taxon>
        <taxon>Insecta</taxon>
        <taxon>Pterygota</taxon>
        <taxon>Neoptera</taxon>
        <taxon>Endopterygota</taxon>
        <taxon>Coleoptera</taxon>
        <taxon>Polyphaga</taxon>
        <taxon>Scarabaeiformia</taxon>
        <taxon>Scarabaeidae</taxon>
        <taxon>Melolonthinae</taxon>
        <taxon>Holotrichia</taxon>
    </lineage>
</organism>
<accession>A0ACB9SHY0</accession>
<name>A0ACB9SHY0_HOLOL</name>
<dbReference type="EMBL" id="CM043023">
    <property type="protein sequence ID" value="KAI4454810.1"/>
    <property type="molecule type" value="Genomic_DNA"/>
</dbReference>
<gene>
    <name evidence="1" type="ORF">MML48_9g00010136</name>
</gene>
<keyword evidence="2" id="KW-1185">Reference proteome</keyword>
<evidence type="ECO:0000313" key="1">
    <source>
        <dbReference type="EMBL" id="KAI4454810.1"/>
    </source>
</evidence>
<proteinExistence type="predicted"/>
<reference evidence="1" key="1">
    <citation type="submission" date="2022-04" db="EMBL/GenBank/DDBJ databases">
        <title>Chromosome-scale genome assembly of Holotrichia oblita Faldermann.</title>
        <authorList>
            <person name="Rongchong L."/>
        </authorList>
    </citation>
    <scope>NUCLEOTIDE SEQUENCE</scope>
    <source>
        <strain evidence="1">81SQS9</strain>
    </source>
</reference>